<dbReference type="EMBL" id="CM045769">
    <property type="protein sequence ID" value="KAI7995147.1"/>
    <property type="molecule type" value="Genomic_DNA"/>
</dbReference>
<gene>
    <name evidence="1" type="ORF">LOK49_LG11G01469</name>
</gene>
<reference evidence="1 2" key="1">
    <citation type="journal article" date="2022" name="Plant J.">
        <title>Chromosome-level genome of Camellia lanceoleosa provides a valuable resource for understanding genome evolution and self-incompatibility.</title>
        <authorList>
            <person name="Gong W."/>
            <person name="Xiao S."/>
            <person name="Wang L."/>
            <person name="Liao Z."/>
            <person name="Chang Y."/>
            <person name="Mo W."/>
            <person name="Hu G."/>
            <person name="Li W."/>
            <person name="Zhao G."/>
            <person name="Zhu H."/>
            <person name="Hu X."/>
            <person name="Ji K."/>
            <person name="Xiang X."/>
            <person name="Song Q."/>
            <person name="Yuan D."/>
            <person name="Jin S."/>
            <person name="Zhang L."/>
        </authorList>
    </citation>
    <scope>NUCLEOTIDE SEQUENCE [LARGE SCALE GENOMIC DNA]</scope>
    <source>
        <strain evidence="1">SQ_2022a</strain>
    </source>
</reference>
<name>A0ACC0G403_9ERIC</name>
<keyword evidence="2" id="KW-1185">Reference proteome</keyword>
<dbReference type="Proteomes" id="UP001060215">
    <property type="component" value="Chromosome 12"/>
</dbReference>
<protein>
    <submittedName>
        <fullName evidence="1">Uncharacterized protein</fullName>
    </submittedName>
</protein>
<comment type="caution">
    <text evidence="1">The sequence shown here is derived from an EMBL/GenBank/DDBJ whole genome shotgun (WGS) entry which is preliminary data.</text>
</comment>
<evidence type="ECO:0000313" key="1">
    <source>
        <dbReference type="EMBL" id="KAI7995147.1"/>
    </source>
</evidence>
<evidence type="ECO:0000313" key="2">
    <source>
        <dbReference type="Proteomes" id="UP001060215"/>
    </source>
</evidence>
<proteinExistence type="predicted"/>
<sequence>MYSSIPMYLSHRPISLFLFSFTYELVYHSLYHRPSFLFLLSFIYELIFHSLSSYLLLFFNFFFFFFPLSPFGDGVVAVIDKVSEQRRW</sequence>
<accession>A0ACC0G403</accession>
<organism evidence="1 2">
    <name type="scientific">Camellia lanceoleosa</name>
    <dbReference type="NCBI Taxonomy" id="1840588"/>
    <lineage>
        <taxon>Eukaryota</taxon>
        <taxon>Viridiplantae</taxon>
        <taxon>Streptophyta</taxon>
        <taxon>Embryophyta</taxon>
        <taxon>Tracheophyta</taxon>
        <taxon>Spermatophyta</taxon>
        <taxon>Magnoliopsida</taxon>
        <taxon>eudicotyledons</taxon>
        <taxon>Gunneridae</taxon>
        <taxon>Pentapetalae</taxon>
        <taxon>asterids</taxon>
        <taxon>Ericales</taxon>
        <taxon>Theaceae</taxon>
        <taxon>Camellia</taxon>
    </lineage>
</organism>